<organism evidence="10 12">
    <name type="scientific">Saliniramus fredricksonii</name>
    <dbReference type="NCBI Taxonomy" id="1653334"/>
    <lineage>
        <taxon>Bacteria</taxon>
        <taxon>Pseudomonadati</taxon>
        <taxon>Pseudomonadota</taxon>
        <taxon>Alphaproteobacteria</taxon>
        <taxon>Hyphomicrobiales</taxon>
        <taxon>Salinarimonadaceae</taxon>
        <taxon>Saliniramus</taxon>
    </lineage>
</organism>
<dbReference type="InterPro" id="IPR002371">
    <property type="entry name" value="FlgK"/>
</dbReference>
<dbReference type="InterPro" id="IPR010930">
    <property type="entry name" value="Flg_bb/hook_C_dom"/>
</dbReference>
<sequence length="581" mass="60923">MSLMSALSTAVSGLRTTQTGMNLVAQNVANVDSAGYTRKTIQPVQTLNGPRGAGVQAGPVQRVMDDLLSKQLRTETSGAGYAKTRAEFASALDGLFGTPGEASSLDHAVNTFNEKLGALADDPSSFALRAGVLSAGETLAGRMASVATGVQGLRSQAEGRIDTAVTRANELLKGIADTNSQITAESFRGGSAELEDERDRMINELSGLMGIEVQKGDNGAVIIRTPSGQTLFDGVDPTTLSFDRRPALDPSMSYDPVNSDVGVIRAETGSGARFDLIAGGAFQSGEIAAALEMRDEILPQAQRQLDEMAAGFARAFSDRPAEITGNTIAFGADFSDEAVTVELMNDGAFNRLSIPNPAGAADLEAEFAAAGFTGVTVNDLGGGDWEINGLPAGANLLGARYTVEDTQRAAGDGVPELPFFVDRGNAGNAFTGVNDQLEGFAQRMGVNGAIKADPAQLIRMEPGTPSGDQTRIQTIRDNLEGQRQSFAPQAGIGGMATPYSSNVMDFSRRVVETQGANAQTAQRLNEGQNVALAAIESRFGDVSGVNIDEEMSQLVQLQTAYGANARVLTAVREMMDTLMRM</sequence>
<dbReference type="PANTHER" id="PTHR30033:SF1">
    <property type="entry name" value="FLAGELLAR HOOK-ASSOCIATED PROTEIN 1"/>
    <property type="match status" value="1"/>
</dbReference>
<evidence type="ECO:0000313" key="10">
    <source>
        <dbReference type="EMBL" id="KPQ11106.1"/>
    </source>
</evidence>
<keyword evidence="10" id="KW-0969">Cilium</keyword>
<evidence type="ECO:0000256" key="4">
    <source>
        <dbReference type="ARBA" id="ARBA00016244"/>
    </source>
</evidence>
<dbReference type="Pfam" id="PF22638">
    <property type="entry name" value="FlgK_D1"/>
    <property type="match status" value="1"/>
</dbReference>
<keyword evidence="6 7" id="KW-0975">Bacterial flagellum</keyword>
<dbReference type="Proteomes" id="UP000182800">
    <property type="component" value="Unassembled WGS sequence"/>
</dbReference>
<dbReference type="GO" id="GO:0005198">
    <property type="term" value="F:structural molecule activity"/>
    <property type="evidence" value="ECO:0007669"/>
    <property type="project" value="UniProtKB-UniRule"/>
</dbReference>
<dbReference type="PRINTS" id="PR01005">
    <property type="entry name" value="FLGHOOKAP1"/>
</dbReference>
<dbReference type="Pfam" id="PF06429">
    <property type="entry name" value="Flg_bbr_C"/>
    <property type="match status" value="1"/>
</dbReference>
<dbReference type="RefSeq" id="WP_083204172.1">
    <property type="nucleotide sequence ID" value="NZ_FMBM01000001.1"/>
</dbReference>
<dbReference type="PATRIC" id="fig|1653334.4.peg.2717"/>
<dbReference type="InterPro" id="IPR053927">
    <property type="entry name" value="FlgK_helical"/>
</dbReference>
<evidence type="ECO:0000259" key="9">
    <source>
        <dbReference type="Pfam" id="PF22638"/>
    </source>
</evidence>
<dbReference type="GO" id="GO:0005576">
    <property type="term" value="C:extracellular region"/>
    <property type="evidence" value="ECO:0007669"/>
    <property type="project" value="UniProtKB-SubCell"/>
</dbReference>
<accession>A0A0N8KEE4</accession>
<dbReference type="Proteomes" id="UP000050497">
    <property type="component" value="Unassembled WGS sequence"/>
</dbReference>
<dbReference type="GO" id="GO:0044780">
    <property type="term" value="P:bacterial-type flagellum assembly"/>
    <property type="evidence" value="ECO:0007669"/>
    <property type="project" value="InterPro"/>
</dbReference>
<dbReference type="EMBL" id="FMBM01000001">
    <property type="protein sequence ID" value="SCC78118.1"/>
    <property type="molecule type" value="Genomic_DNA"/>
</dbReference>
<evidence type="ECO:0000313" key="12">
    <source>
        <dbReference type="Proteomes" id="UP000050497"/>
    </source>
</evidence>
<reference evidence="11 13" key="2">
    <citation type="submission" date="2016-08" db="EMBL/GenBank/DDBJ databases">
        <authorList>
            <person name="Varghese N."/>
            <person name="Submissions Spin"/>
        </authorList>
    </citation>
    <scope>NUCLEOTIDE SEQUENCE [LARGE SCALE GENOMIC DNA]</scope>
    <source>
        <strain evidence="11 13">HL-109</strain>
    </source>
</reference>
<comment type="subcellular location">
    <subcellularLocation>
        <location evidence="1 7">Bacterial flagellum</location>
    </subcellularLocation>
    <subcellularLocation>
        <location evidence="2 7">Secreted</location>
    </subcellularLocation>
</comment>
<dbReference type="GO" id="GO:0009424">
    <property type="term" value="C:bacterial-type flagellum hook"/>
    <property type="evidence" value="ECO:0007669"/>
    <property type="project" value="UniProtKB-UniRule"/>
</dbReference>
<name>A0A0N8KEE4_9HYPH</name>
<keyword evidence="13" id="KW-1185">Reference proteome</keyword>
<dbReference type="SUPFAM" id="SSF64518">
    <property type="entry name" value="Phase 1 flagellin"/>
    <property type="match status" value="1"/>
</dbReference>
<keyword evidence="5 7" id="KW-0964">Secreted</keyword>
<proteinExistence type="inferred from homology"/>
<evidence type="ECO:0000256" key="2">
    <source>
        <dbReference type="ARBA" id="ARBA00004613"/>
    </source>
</evidence>
<feature type="domain" description="Flagellar basal-body/hook protein C-terminal" evidence="8">
    <location>
        <begin position="543"/>
        <end position="581"/>
    </location>
</feature>
<evidence type="ECO:0000256" key="1">
    <source>
        <dbReference type="ARBA" id="ARBA00004365"/>
    </source>
</evidence>
<protein>
    <recommendedName>
        <fullName evidence="4 7">Flagellar hook-associated protein 1</fullName>
        <shortName evidence="7">HAP1</shortName>
    </recommendedName>
</protein>
<keyword evidence="10" id="KW-0282">Flagellum</keyword>
<evidence type="ECO:0000256" key="7">
    <source>
        <dbReference type="RuleBase" id="RU362065"/>
    </source>
</evidence>
<dbReference type="STRING" id="1653334.GA0071312_0094"/>
<comment type="similarity">
    <text evidence="3 7">Belongs to the flagella basal body rod proteins family.</text>
</comment>
<evidence type="ECO:0000313" key="11">
    <source>
        <dbReference type="EMBL" id="SCC78118.1"/>
    </source>
</evidence>
<gene>
    <name evidence="7 10" type="primary">flgK</name>
    <name evidence="11" type="ORF">GA0071312_0094</name>
    <name evidence="10" type="ORF">HLUCCO17_08180</name>
</gene>
<evidence type="ECO:0000256" key="6">
    <source>
        <dbReference type="ARBA" id="ARBA00023143"/>
    </source>
</evidence>
<keyword evidence="10" id="KW-0966">Cell projection</keyword>
<dbReference type="PANTHER" id="PTHR30033">
    <property type="entry name" value="FLAGELLAR HOOK-ASSOCIATED PROTEIN 1"/>
    <property type="match status" value="1"/>
</dbReference>
<dbReference type="AlphaFoldDB" id="A0A0N8KEE4"/>
<evidence type="ECO:0000256" key="3">
    <source>
        <dbReference type="ARBA" id="ARBA00009677"/>
    </source>
</evidence>
<evidence type="ECO:0000259" key="8">
    <source>
        <dbReference type="Pfam" id="PF06429"/>
    </source>
</evidence>
<evidence type="ECO:0000256" key="5">
    <source>
        <dbReference type="ARBA" id="ARBA00022525"/>
    </source>
</evidence>
<comment type="caution">
    <text evidence="10">The sequence shown here is derived from an EMBL/GenBank/DDBJ whole genome shotgun (WGS) entry which is preliminary data.</text>
</comment>
<feature type="domain" description="Flagellar hook-associated protein FlgK helical" evidence="9">
    <location>
        <begin position="90"/>
        <end position="318"/>
    </location>
</feature>
<reference evidence="10 12" key="1">
    <citation type="submission" date="2015-09" db="EMBL/GenBank/DDBJ databases">
        <title>Identification and resolution of microdiversity through metagenomic sequencing of parallel consortia.</title>
        <authorList>
            <person name="Nelson W.C."/>
            <person name="Romine M.F."/>
            <person name="Lindemann S.R."/>
        </authorList>
    </citation>
    <scope>NUCLEOTIDE SEQUENCE [LARGE SCALE GENOMIC DNA]</scope>
    <source>
        <strain evidence="10">HL-109</strain>
    </source>
</reference>
<dbReference type="EMBL" id="LJSX01000010">
    <property type="protein sequence ID" value="KPQ11106.1"/>
    <property type="molecule type" value="Genomic_DNA"/>
</dbReference>
<dbReference type="OrthoDB" id="9788334at2"/>
<evidence type="ECO:0000313" key="13">
    <source>
        <dbReference type="Proteomes" id="UP000182800"/>
    </source>
</evidence>
<dbReference type="NCBIfam" id="TIGR02492">
    <property type="entry name" value="flgK_ends"/>
    <property type="match status" value="1"/>
</dbReference>